<protein>
    <submittedName>
        <fullName evidence="7">Protein abrupt</fullName>
    </submittedName>
</protein>
<keyword evidence="8" id="KW-1185">Reference proteome</keyword>
<feature type="domain" description="BTB" evidence="6">
    <location>
        <begin position="31"/>
        <end position="98"/>
    </location>
</feature>
<evidence type="ECO:0000256" key="2">
    <source>
        <dbReference type="ARBA" id="ARBA00022782"/>
    </source>
</evidence>
<dbReference type="PANTHER" id="PTHR23110:SF111">
    <property type="entry name" value="LONGITUDINALS LACKING PROTEIN, ISOFORMS F_I_K_T"/>
    <property type="match status" value="1"/>
</dbReference>
<evidence type="ECO:0000256" key="4">
    <source>
        <dbReference type="ARBA" id="ARBA00023242"/>
    </source>
</evidence>
<keyword evidence="2" id="KW-0221">Differentiation</keyword>
<dbReference type="SUPFAM" id="SSF54695">
    <property type="entry name" value="POZ domain"/>
    <property type="match status" value="1"/>
</dbReference>
<dbReference type="AlphaFoldDB" id="A0A5N5SXB0"/>
<dbReference type="CDD" id="cd18315">
    <property type="entry name" value="BTB_POZ_BAB-like"/>
    <property type="match status" value="1"/>
</dbReference>
<keyword evidence="1" id="KW-0217">Developmental protein</keyword>
<dbReference type="PROSITE" id="PS50097">
    <property type="entry name" value="BTB"/>
    <property type="match status" value="1"/>
</dbReference>
<dbReference type="Gene3D" id="3.30.710.10">
    <property type="entry name" value="Potassium Channel Kv1.1, Chain A"/>
    <property type="match status" value="1"/>
</dbReference>
<dbReference type="InterPro" id="IPR011333">
    <property type="entry name" value="SKP1/BTB/POZ_sf"/>
</dbReference>
<dbReference type="GO" id="GO:0005634">
    <property type="term" value="C:nucleus"/>
    <property type="evidence" value="ECO:0007669"/>
    <property type="project" value="TreeGrafter"/>
</dbReference>
<dbReference type="PANTHER" id="PTHR23110">
    <property type="entry name" value="BTB DOMAIN TRANSCRIPTION FACTOR"/>
    <property type="match status" value="1"/>
</dbReference>
<evidence type="ECO:0000256" key="3">
    <source>
        <dbReference type="ARBA" id="ARBA00022902"/>
    </source>
</evidence>
<dbReference type="Proteomes" id="UP000326759">
    <property type="component" value="Unassembled WGS sequence"/>
</dbReference>
<reference evidence="7 8" key="1">
    <citation type="journal article" date="2019" name="PLoS Biol.">
        <title>Sex chromosomes control vertical transmission of feminizing Wolbachia symbionts in an isopod.</title>
        <authorList>
            <person name="Becking T."/>
            <person name="Chebbi M.A."/>
            <person name="Giraud I."/>
            <person name="Moumen B."/>
            <person name="Laverre T."/>
            <person name="Caubet Y."/>
            <person name="Peccoud J."/>
            <person name="Gilbert C."/>
            <person name="Cordaux R."/>
        </authorList>
    </citation>
    <scope>NUCLEOTIDE SEQUENCE [LARGE SCALE GENOMIC DNA]</scope>
    <source>
        <strain evidence="7">ANa2</strain>
        <tissue evidence="7">Whole body excluding digestive tract and cuticle</tissue>
    </source>
</reference>
<dbReference type="EMBL" id="SEYY01018925">
    <property type="protein sequence ID" value="KAB7498854.1"/>
    <property type="molecule type" value="Genomic_DNA"/>
</dbReference>
<dbReference type="GO" id="GO:0007526">
    <property type="term" value="P:larval somatic muscle development"/>
    <property type="evidence" value="ECO:0007669"/>
    <property type="project" value="UniProtKB-ARBA"/>
</dbReference>
<proteinExistence type="predicted"/>
<dbReference type="SMART" id="SM00225">
    <property type="entry name" value="BTB"/>
    <property type="match status" value="1"/>
</dbReference>
<dbReference type="GO" id="GO:0006357">
    <property type="term" value="P:regulation of transcription by RNA polymerase II"/>
    <property type="evidence" value="ECO:0007669"/>
    <property type="project" value="TreeGrafter"/>
</dbReference>
<dbReference type="GO" id="GO:0035167">
    <property type="term" value="P:larval lymph gland hemopoiesis"/>
    <property type="evidence" value="ECO:0007669"/>
    <property type="project" value="UniProtKB-ARBA"/>
</dbReference>
<accession>A0A5N5SXB0</accession>
<dbReference type="GO" id="GO:0016199">
    <property type="term" value="P:axon midline choice point recognition"/>
    <property type="evidence" value="ECO:0007669"/>
    <property type="project" value="UniProtKB-ARBA"/>
</dbReference>
<dbReference type="GO" id="GO:0045467">
    <property type="term" value="P:R7 cell development"/>
    <property type="evidence" value="ECO:0007669"/>
    <property type="project" value="UniProtKB-ARBA"/>
</dbReference>
<evidence type="ECO:0000313" key="8">
    <source>
        <dbReference type="Proteomes" id="UP000326759"/>
    </source>
</evidence>
<evidence type="ECO:0000256" key="1">
    <source>
        <dbReference type="ARBA" id="ARBA00022473"/>
    </source>
</evidence>
<sequence>MDGKRYALRWRHHQSTVVAEVGSLYRDSALVDVTLACEDQRTYQAHKLVLSACSQYFQSLFSRHPAHQHPIIFLKDVRGDECEALLTYMYKGEVSVNQDQIPRILRVASSLQVFIEIFFFYHNLS</sequence>
<evidence type="ECO:0000256" key="5">
    <source>
        <dbReference type="ARBA" id="ARBA00037382"/>
    </source>
</evidence>
<dbReference type="GO" id="GO:0007464">
    <property type="term" value="P:R3/R4 cell fate commitment"/>
    <property type="evidence" value="ECO:0007669"/>
    <property type="project" value="UniProtKB-ARBA"/>
</dbReference>
<dbReference type="GO" id="GO:0008406">
    <property type="term" value="P:gonad development"/>
    <property type="evidence" value="ECO:0007669"/>
    <property type="project" value="UniProtKB-ARBA"/>
</dbReference>
<keyword evidence="4" id="KW-0539">Nucleus</keyword>
<gene>
    <name evidence="7" type="primary">ab_1</name>
    <name evidence="7" type="ORF">Anas_07516</name>
</gene>
<comment type="function">
    <text evidence="5">Putative transcription factor required for axon growth and guidance in the central and peripheral nervous systems. Repels CNS axons away from the midline by promoting the expression of the midline repellent sli and its receptor robo.</text>
</comment>
<evidence type="ECO:0000259" key="6">
    <source>
        <dbReference type="PROSITE" id="PS50097"/>
    </source>
</evidence>
<comment type="caution">
    <text evidence="7">The sequence shown here is derived from an EMBL/GenBank/DDBJ whole genome shotgun (WGS) entry which is preliminary data.</text>
</comment>
<dbReference type="InterPro" id="IPR051095">
    <property type="entry name" value="Dros_DevTransReg"/>
</dbReference>
<name>A0A5N5SXB0_9CRUS</name>
<dbReference type="GO" id="GO:0048813">
    <property type="term" value="P:dendrite morphogenesis"/>
    <property type="evidence" value="ECO:0007669"/>
    <property type="project" value="UniProtKB-ARBA"/>
</dbReference>
<dbReference type="OrthoDB" id="10261408at2759"/>
<keyword evidence="3" id="KW-0524">Neurogenesis</keyword>
<dbReference type="Pfam" id="PF00651">
    <property type="entry name" value="BTB"/>
    <property type="match status" value="1"/>
</dbReference>
<dbReference type="InterPro" id="IPR000210">
    <property type="entry name" value="BTB/POZ_dom"/>
</dbReference>
<organism evidence="7 8">
    <name type="scientific">Armadillidium nasatum</name>
    <dbReference type="NCBI Taxonomy" id="96803"/>
    <lineage>
        <taxon>Eukaryota</taxon>
        <taxon>Metazoa</taxon>
        <taxon>Ecdysozoa</taxon>
        <taxon>Arthropoda</taxon>
        <taxon>Crustacea</taxon>
        <taxon>Multicrustacea</taxon>
        <taxon>Malacostraca</taxon>
        <taxon>Eumalacostraca</taxon>
        <taxon>Peracarida</taxon>
        <taxon>Isopoda</taxon>
        <taxon>Oniscidea</taxon>
        <taxon>Crinocheta</taxon>
        <taxon>Armadillidiidae</taxon>
        <taxon>Armadillidium</taxon>
    </lineage>
</organism>
<dbReference type="GO" id="GO:0045476">
    <property type="term" value="P:nurse cell apoptotic process"/>
    <property type="evidence" value="ECO:0007669"/>
    <property type="project" value="UniProtKB-ARBA"/>
</dbReference>
<evidence type="ECO:0000313" key="7">
    <source>
        <dbReference type="EMBL" id="KAB7498854.1"/>
    </source>
</evidence>